<dbReference type="AlphaFoldDB" id="A0A964DYT7"/>
<organism evidence="2 3">
    <name type="scientific">Acidisoma silvae</name>
    <dbReference type="NCBI Taxonomy" id="2802396"/>
    <lineage>
        <taxon>Bacteria</taxon>
        <taxon>Pseudomonadati</taxon>
        <taxon>Pseudomonadota</taxon>
        <taxon>Alphaproteobacteria</taxon>
        <taxon>Acetobacterales</taxon>
        <taxon>Acidocellaceae</taxon>
        <taxon>Acidisoma</taxon>
    </lineage>
</organism>
<proteinExistence type="predicted"/>
<dbReference type="InterPro" id="IPR007420">
    <property type="entry name" value="DUF465"/>
</dbReference>
<dbReference type="Proteomes" id="UP000708298">
    <property type="component" value="Unassembled WGS sequence"/>
</dbReference>
<keyword evidence="3" id="KW-1185">Reference proteome</keyword>
<evidence type="ECO:0000313" key="3">
    <source>
        <dbReference type="Proteomes" id="UP000708298"/>
    </source>
</evidence>
<name>A0A964DYT7_9PROT</name>
<feature type="region of interest" description="Disordered" evidence="1">
    <location>
        <begin position="19"/>
        <end position="42"/>
    </location>
</feature>
<dbReference type="Gene3D" id="6.10.280.50">
    <property type="match status" value="1"/>
</dbReference>
<dbReference type="EMBL" id="JAESVB010000003">
    <property type="protein sequence ID" value="MCB8875369.1"/>
    <property type="molecule type" value="Genomic_DNA"/>
</dbReference>
<comment type="caution">
    <text evidence="2">The sequence shown here is derived from an EMBL/GenBank/DDBJ whole genome shotgun (WGS) entry which is preliminary data.</text>
</comment>
<accession>A0A964DYT7</accession>
<protein>
    <submittedName>
        <fullName evidence="2">YdcH family protein</fullName>
    </submittedName>
</protein>
<gene>
    <name evidence="2" type="ORF">ASILVAE211_09275</name>
</gene>
<reference evidence="2" key="1">
    <citation type="journal article" date="2021" name="Microorganisms">
        <title>Acidisoma silvae sp. nov. and Acidisomacellulosilytica sp. nov., Two Acidophilic Bacteria Isolated from Decaying Wood, Hydrolyzing Cellulose and Producing Poly-3-hydroxybutyrate.</title>
        <authorList>
            <person name="Mieszkin S."/>
            <person name="Pouder E."/>
            <person name="Uroz S."/>
            <person name="Simon-Colin C."/>
            <person name="Alain K."/>
        </authorList>
    </citation>
    <scope>NUCLEOTIDE SEQUENCE</scope>
    <source>
        <strain evidence="2">HW T2.11</strain>
    </source>
</reference>
<reference evidence="2" key="2">
    <citation type="submission" date="2021-01" db="EMBL/GenBank/DDBJ databases">
        <authorList>
            <person name="Mieszkin S."/>
            <person name="Pouder E."/>
            <person name="Alain K."/>
        </authorList>
    </citation>
    <scope>NUCLEOTIDE SEQUENCE</scope>
    <source>
        <strain evidence="2">HW T2.11</strain>
    </source>
</reference>
<sequence>MSLQARIDSLKDRHASLEARLASEDRRPARDTETIGTLKREKLRLKEEMARLSASSGH</sequence>
<dbReference type="Pfam" id="PF04325">
    <property type="entry name" value="DUF465"/>
    <property type="match status" value="1"/>
</dbReference>
<dbReference type="InterPro" id="IPR038444">
    <property type="entry name" value="DUF465_sf"/>
</dbReference>
<evidence type="ECO:0000256" key="1">
    <source>
        <dbReference type="SAM" id="MobiDB-lite"/>
    </source>
</evidence>
<dbReference type="RefSeq" id="WP_227321027.1">
    <property type="nucleotide sequence ID" value="NZ_JAESVB010000003.1"/>
</dbReference>
<evidence type="ECO:0000313" key="2">
    <source>
        <dbReference type="EMBL" id="MCB8875369.1"/>
    </source>
</evidence>